<feature type="compositionally biased region" description="Polar residues" evidence="2">
    <location>
        <begin position="211"/>
        <end position="221"/>
    </location>
</feature>
<feature type="domain" description="DnaD N-terminal" evidence="4">
    <location>
        <begin position="17"/>
        <end position="116"/>
    </location>
</feature>
<reference evidence="6" key="1">
    <citation type="submission" date="2016-10" db="EMBL/GenBank/DDBJ databases">
        <authorList>
            <person name="Varghese N."/>
            <person name="Submissions S."/>
        </authorList>
    </citation>
    <scope>NUCLEOTIDE SEQUENCE [LARGE SCALE GENOMIC DNA]</scope>
    <source>
        <strain evidence="6">MPL-11</strain>
    </source>
</reference>
<dbReference type="InterPro" id="IPR053162">
    <property type="entry name" value="DnaD"/>
</dbReference>
<proteinExistence type="inferred from homology"/>
<dbReference type="Pfam" id="PF21984">
    <property type="entry name" value="DnaD_N"/>
    <property type="match status" value="1"/>
</dbReference>
<dbReference type="SUPFAM" id="SSF158499">
    <property type="entry name" value="DnaD domain-like"/>
    <property type="match status" value="1"/>
</dbReference>
<dbReference type="InterPro" id="IPR006343">
    <property type="entry name" value="DnaB/C_C"/>
</dbReference>
<dbReference type="AlphaFoldDB" id="A0A1H0XVI1"/>
<evidence type="ECO:0000259" key="3">
    <source>
        <dbReference type="Pfam" id="PF07261"/>
    </source>
</evidence>
<dbReference type="PANTHER" id="PTHR37293:SF6">
    <property type="entry name" value="DNA REPLICATION PROTEIN DNAD"/>
    <property type="match status" value="1"/>
</dbReference>
<feature type="domain" description="DnaB/C C-terminal" evidence="3">
    <location>
        <begin position="130"/>
        <end position="202"/>
    </location>
</feature>
<sequence length="238" mass="27870">MNNHLLQKWLKAGNTTISNVLLTHYKSLGLSNEQLILVLQLKSFIDAGNDFPDTEVISKRMQISSSDAFQMIHELINKKLIIIETEKNNEGKTRDSYRLDLLWDKLAMVISQQENQQRFEKQHLSEQDLFQLFEAEFGRPLSPIEIQTIGMWLDEDHYAIELIELALREAVLNQVYSLKYVDRILLNWERKNIRTKDQVEKEASRRRKAGTKTQTYSVSKEPTTKVPLHNWLNNNENS</sequence>
<dbReference type="EMBL" id="FNJW01000008">
    <property type="protein sequence ID" value="SDQ06934.1"/>
    <property type="molecule type" value="Genomic_DNA"/>
</dbReference>
<dbReference type="InterPro" id="IPR053843">
    <property type="entry name" value="DnaD_N"/>
</dbReference>
<dbReference type="NCBIfam" id="TIGR01446">
    <property type="entry name" value="DnaD_dom"/>
    <property type="match status" value="1"/>
</dbReference>
<dbReference type="Gene3D" id="1.10.10.630">
    <property type="entry name" value="DnaD domain-like"/>
    <property type="match status" value="1"/>
</dbReference>
<protein>
    <submittedName>
        <fullName evidence="5">DNA replication protein</fullName>
    </submittedName>
</protein>
<accession>A0A1H0XVI1</accession>
<dbReference type="InterPro" id="IPR036388">
    <property type="entry name" value="WH-like_DNA-bd_sf"/>
</dbReference>
<evidence type="ECO:0000313" key="6">
    <source>
        <dbReference type="Proteomes" id="UP000199481"/>
    </source>
</evidence>
<feature type="region of interest" description="Disordered" evidence="2">
    <location>
        <begin position="197"/>
        <end position="238"/>
    </location>
</feature>
<dbReference type="Gene3D" id="1.10.10.10">
    <property type="entry name" value="Winged helix-like DNA-binding domain superfamily/Winged helix DNA-binding domain"/>
    <property type="match status" value="1"/>
</dbReference>
<organism evidence="5 6">
    <name type="scientific">Carnobacterium viridans</name>
    <dbReference type="NCBI Taxonomy" id="174587"/>
    <lineage>
        <taxon>Bacteria</taxon>
        <taxon>Bacillati</taxon>
        <taxon>Bacillota</taxon>
        <taxon>Bacilli</taxon>
        <taxon>Lactobacillales</taxon>
        <taxon>Carnobacteriaceae</taxon>
        <taxon>Carnobacterium</taxon>
    </lineage>
</organism>
<keyword evidence="6" id="KW-1185">Reference proteome</keyword>
<dbReference type="OrthoDB" id="9770238at2"/>
<evidence type="ECO:0000256" key="1">
    <source>
        <dbReference type="ARBA" id="ARBA00093462"/>
    </source>
</evidence>
<evidence type="ECO:0000313" key="5">
    <source>
        <dbReference type="EMBL" id="SDQ06934.1"/>
    </source>
</evidence>
<dbReference type="RefSeq" id="WP_089974925.1">
    <property type="nucleotide sequence ID" value="NZ_CP084916.1"/>
</dbReference>
<dbReference type="PANTHER" id="PTHR37293">
    <property type="entry name" value="PHAGE REPLICATION PROTEIN-RELATED"/>
    <property type="match status" value="1"/>
</dbReference>
<gene>
    <name evidence="5" type="ORF">SAMN04487752_0514</name>
</gene>
<dbReference type="Pfam" id="PF07261">
    <property type="entry name" value="DnaB_2"/>
    <property type="match status" value="1"/>
</dbReference>
<dbReference type="Proteomes" id="UP000199481">
    <property type="component" value="Unassembled WGS sequence"/>
</dbReference>
<dbReference type="InterPro" id="IPR034829">
    <property type="entry name" value="DnaD-like_sf"/>
</dbReference>
<evidence type="ECO:0000259" key="4">
    <source>
        <dbReference type="Pfam" id="PF21984"/>
    </source>
</evidence>
<name>A0A1H0XVI1_9LACT</name>
<evidence type="ECO:0000256" key="2">
    <source>
        <dbReference type="SAM" id="MobiDB-lite"/>
    </source>
</evidence>
<comment type="similarity">
    <text evidence="1">Belongs to the DnaB/DnaD family.</text>
</comment>